<evidence type="ECO:0000313" key="2">
    <source>
        <dbReference type="EMBL" id="KAK2941017.1"/>
    </source>
</evidence>
<dbReference type="EMBL" id="JARBJD010000565">
    <property type="protein sequence ID" value="KAK2941017.1"/>
    <property type="molecule type" value="Genomic_DNA"/>
</dbReference>
<name>A0ABQ9WNG3_9EUKA</name>
<organism evidence="2 3">
    <name type="scientific">Blattamonas nauphoetae</name>
    <dbReference type="NCBI Taxonomy" id="2049346"/>
    <lineage>
        <taxon>Eukaryota</taxon>
        <taxon>Metamonada</taxon>
        <taxon>Preaxostyla</taxon>
        <taxon>Oxymonadida</taxon>
        <taxon>Blattamonas</taxon>
    </lineage>
</organism>
<evidence type="ECO:0000256" key="1">
    <source>
        <dbReference type="SAM" id="MobiDB-lite"/>
    </source>
</evidence>
<feature type="region of interest" description="Disordered" evidence="1">
    <location>
        <begin position="28"/>
        <end position="70"/>
    </location>
</feature>
<protein>
    <recommendedName>
        <fullName evidence="4">DUF4371 domain-containing protein</fullName>
    </recommendedName>
</protein>
<comment type="caution">
    <text evidence="2">The sequence shown here is derived from an EMBL/GenBank/DDBJ whole genome shotgun (WGS) entry which is preliminary data.</text>
</comment>
<gene>
    <name evidence="2" type="ORF">BLNAU_24068</name>
</gene>
<evidence type="ECO:0008006" key="4">
    <source>
        <dbReference type="Google" id="ProtNLM"/>
    </source>
</evidence>
<evidence type="ECO:0000313" key="3">
    <source>
        <dbReference type="Proteomes" id="UP001281761"/>
    </source>
</evidence>
<reference evidence="2 3" key="1">
    <citation type="journal article" date="2022" name="bioRxiv">
        <title>Genomics of Preaxostyla Flagellates Illuminates Evolutionary Transitions and the Path Towards Mitochondrial Loss.</title>
        <authorList>
            <person name="Novak L.V.F."/>
            <person name="Treitli S.C."/>
            <person name="Pyrih J."/>
            <person name="Halakuc P."/>
            <person name="Pipaliya S.V."/>
            <person name="Vacek V."/>
            <person name="Brzon O."/>
            <person name="Soukal P."/>
            <person name="Eme L."/>
            <person name="Dacks J.B."/>
            <person name="Karnkowska A."/>
            <person name="Elias M."/>
            <person name="Hampl V."/>
        </authorList>
    </citation>
    <scope>NUCLEOTIDE SEQUENCE [LARGE SCALE GENOMIC DNA]</scope>
    <source>
        <strain evidence="2">NAU3</strain>
        <tissue evidence="2">Gut</tissue>
    </source>
</reference>
<sequence>MSIMSSKQLTLTQFYMYLEKKREEAKNHQELEAPFVENESDQNPLTTQIAPDGDDETPENGTTDTTPPILSPSEKVAHLKAFFAAFAASSIRNQFSVTVLCVNVRVATDGDQSMVGLQKGFIACICAKVPSLLRFHCVAHKFQLVLKDAFDNEAHPISHELIKNTILLIHSITKPINVRWSTVGKSISETLQYLPIILHVHKDETDAKLVSLRDFFQLPHSLLHLSALNLILAQTNITSTILQSHSLTFSLAQNAINELESRLAATTTSEISTRLVDDMKTLGVVEYNQVLNSTIEDCQAMIVELRNWLKSRFSIPDDSADLDFVIEWMSKIVFLISSCEIG</sequence>
<feature type="compositionally biased region" description="Polar residues" evidence="1">
    <location>
        <begin position="59"/>
        <end position="68"/>
    </location>
</feature>
<accession>A0ABQ9WNG3</accession>
<dbReference type="Proteomes" id="UP001281761">
    <property type="component" value="Unassembled WGS sequence"/>
</dbReference>
<proteinExistence type="predicted"/>
<keyword evidence="3" id="KW-1185">Reference proteome</keyword>